<evidence type="ECO:0000256" key="6">
    <source>
        <dbReference type="ARBA" id="ARBA00023319"/>
    </source>
</evidence>
<dbReference type="InterPro" id="IPR008962">
    <property type="entry name" value="PapD-like_sf"/>
</dbReference>
<dbReference type="InterPro" id="IPR050643">
    <property type="entry name" value="Periplasmic_pilus_chap"/>
</dbReference>
<keyword evidence="5 7" id="KW-0143">Chaperone</keyword>
<reference evidence="11" key="1">
    <citation type="submission" date="2021-05" db="EMBL/GenBank/DDBJ databases">
        <title>The batch submission of Enterobacter spp. strains.</title>
        <authorList>
            <person name="Wei L."/>
            <person name="Wang C."/>
            <person name="Feng Y."/>
            <person name="Zong Z."/>
        </authorList>
    </citation>
    <scope>NUCLEOTIDE SEQUENCE</scope>
    <source>
        <strain evidence="11">090086</strain>
    </source>
</reference>
<keyword evidence="3 8" id="KW-0732">Signal</keyword>
<dbReference type="PRINTS" id="PR00969">
    <property type="entry name" value="CHAPERONPILI"/>
</dbReference>
<dbReference type="GO" id="GO:0071555">
    <property type="term" value="P:cell wall organization"/>
    <property type="evidence" value="ECO:0007669"/>
    <property type="project" value="InterPro"/>
</dbReference>
<feature type="domain" description="Pili assembly chaperone N-terminal" evidence="9">
    <location>
        <begin position="23"/>
        <end position="140"/>
    </location>
</feature>
<evidence type="ECO:0000313" key="11">
    <source>
        <dbReference type="EMBL" id="MBT1775719.1"/>
    </source>
</evidence>
<accession>A0A9Q2ZT87</accession>
<dbReference type="Pfam" id="PF00345">
    <property type="entry name" value="PapD_N"/>
    <property type="match status" value="1"/>
</dbReference>
<dbReference type="PANTHER" id="PTHR30251:SF9">
    <property type="entry name" value="CHAPERONE PROTEIN CAF1M"/>
    <property type="match status" value="1"/>
</dbReference>
<evidence type="ECO:0000256" key="7">
    <source>
        <dbReference type="RuleBase" id="RU003918"/>
    </source>
</evidence>
<evidence type="ECO:0000256" key="2">
    <source>
        <dbReference type="ARBA" id="ARBA00007399"/>
    </source>
</evidence>
<dbReference type="EMBL" id="JAHEVK010000002">
    <property type="protein sequence ID" value="MBT1775719.1"/>
    <property type="molecule type" value="Genomic_DNA"/>
</dbReference>
<sequence length="227" mass="24519">MKPIAAVIFCVASAASLNASASIVTGSTRVIFDGSRQAASLSVENSDKVTNLVQSWISPAKGSPLKKENMIITPPLFRLEAGKKASIRIVRSGLPVPEDRESLLWLNVKGIPATDGSEGKNTMQIAINSKIKLIYRPAALKGQTPESSAEKLKWNLTAKGLQVNNPTPFYMNFSRIEINHQALSGQYFVAPFSTLSISEGVMSPHGKVTWSLINDYGVKGPDKVTSY</sequence>
<evidence type="ECO:0000256" key="4">
    <source>
        <dbReference type="ARBA" id="ARBA00022764"/>
    </source>
</evidence>
<keyword evidence="4" id="KW-0574">Periplasm</keyword>
<dbReference type="SUPFAM" id="SSF49354">
    <property type="entry name" value="PapD-like"/>
    <property type="match status" value="1"/>
</dbReference>
<feature type="chain" id="PRO_5040155734" evidence="8">
    <location>
        <begin position="22"/>
        <end position="227"/>
    </location>
</feature>
<dbReference type="PROSITE" id="PS00635">
    <property type="entry name" value="PILI_CHAPERONE"/>
    <property type="match status" value="1"/>
</dbReference>
<dbReference type="InterPro" id="IPR036316">
    <property type="entry name" value="Pili_assmbl_chap_C_dom_sf"/>
</dbReference>
<organism evidence="11 12">
    <name type="scientific">Enterobacter hormaechei subsp. hoffmannii</name>
    <dbReference type="NCBI Taxonomy" id="1812934"/>
    <lineage>
        <taxon>Bacteria</taxon>
        <taxon>Pseudomonadati</taxon>
        <taxon>Pseudomonadota</taxon>
        <taxon>Gammaproteobacteria</taxon>
        <taxon>Enterobacterales</taxon>
        <taxon>Enterobacteriaceae</taxon>
        <taxon>Enterobacter</taxon>
        <taxon>Enterobacter cloacae complex</taxon>
    </lineage>
</organism>
<dbReference type="AlphaFoldDB" id="A0A9Q2ZT87"/>
<feature type="signal peptide" evidence="8">
    <location>
        <begin position="1"/>
        <end position="21"/>
    </location>
</feature>
<evidence type="ECO:0000256" key="1">
    <source>
        <dbReference type="ARBA" id="ARBA00004418"/>
    </source>
</evidence>
<protein>
    <submittedName>
        <fullName evidence="11">Fimbria/pilus periplasmic chaperone</fullName>
    </submittedName>
</protein>
<comment type="subcellular location">
    <subcellularLocation>
        <location evidence="1 7">Periplasm</location>
    </subcellularLocation>
</comment>
<name>A0A9Q2ZT87_9ENTR</name>
<dbReference type="InterPro" id="IPR013783">
    <property type="entry name" value="Ig-like_fold"/>
</dbReference>
<evidence type="ECO:0000313" key="12">
    <source>
        <dbReference type="Proteomes" id="UP000742934"/>
    </source>
</evidence>
<dbReference type="InterPro" id="IPR001829">
    <property type="entry name" value="Pili_assmbl_chaperone_bac"/>
</dbReference>
<dbReference type="InterPro" id="IPR018046">
    <property type="entry name" value="Pili_assmbl_chaperone_CS"/>
</dbReference>
<dbReference type="PANTHER" id="PTHR30251">
    <property type="entry name" value="PILUS ASSEMBLY CHAPERONE"/>
    <property type="match status" value="1"/>
</dbReference>
<dbReference type="RefSeq" id="WP_038416069.1">
    <property type="nucleotide sequence ID" value="NZ_CATOXD010000001.1"/>
</dbReference>
<evidence type="ECO:0000259" key="10">
    <source>
        <dbReference type="Pfam" id="PF02753"/>
    </source>
</evidence>
<dbReference type="Gene3D" id="2.60.40.10">
    <property type="entry name" value="Immunoglobulins"/>
    <property type="match status" value="2"/>
</dbReference>
<gene>
    <name evidence="11" type="ORF">KK080_02605</name>
</gene>
<evidence type="ECO:0000256" key="5">
    <source>
        <dbReference type="ARBA" id="ARBA00023186"/>
    </source>
</evidence>
<evidence type="ECO:0000256" key="8">
    <source>
        <dbReference type="SAM" id="SignalP"/>
    </source>
</evidence>
<feature type="domain" description="Pili assembly chaperone C-terminal" evidence="10">
    <location>
        <begin position="163"/>
        <end position="217"/>
    </location>
</feature>
<dbReference type="SUPFAM" id="SSF49584">
    <property type="entry name" value="Periplasmic chaperone C-domain"/>
    <property type="match status" value="1"/>
</dbReference>
<dbReference type="Pfam" id="PF02753">
    <property type="entry name" value="PapD_C"/>
    <property type="match status" value="1"/>
</dbReference>
<evidence type="ECO:0000256" key="3">
    <source>
        <dbReference type="ARBA" id="ARBA00022729"/>
    </source>
</evidence>
<dbReference type="InterPro" id="IPR016148">
    <property type="entry name" value="Pili_assmbl_chaperone_C"/>
</dbReference>
<comment type="caution">
    <text evidence="11">The sequence shown here is derived from an EMBL/GenBank/DDBJ whole genome shotgun (WGS) entry which is preliminary data.</text>
</comment>
<evidence type="ECO:0000259" key="9">
    <source>
        <dbReference type="Pfam" id="PF00345"/>
    </source>
</evidence>
<dbReference type="Proteomes" id="UP000742934">
    <property type="component" value="Unassembled WGS sequence"/>
</dbReference>
<dbReference type="GO" id="GO:0030288">
    <property type="term" value="C:outer membrane-bounded periplasmic space"/>
    <property type="evidence" value="ECO:0007669"/>
    <property type="project" value="InterPro"/>
</dbReference>
<dbReference type="InterPro" id="IPR016147">
    <property type="entry name" value="Pili_assmbl_chaperone_N"/>
</dbReference>
<proteinExistence type="inferred from homology"/>
<keyword evidence="6" id="KW-0393">Immunoglobulin domain</keyword>
<comment type="similarity">
    <text evidence="2 7">Belongs to the periplasmic pilus chaperone family.</text>
</comment>